<dbReference type="RefSeq" id="WP_141924046.1">
    <property type="nucleotide sequence ID" value="NZ_VFQC01000001.1"/>
</dbReference>
<dbReference type="OrthoDB" id="9802627at2"/>
<evidence type="ECO:0000256" key="2">
    <source>
        <dbReference type="ARBA" id="ARBA00022801"/>
    </source>
</evidence>
<evidence type="ECO:0000313" key="6">
    <source>
        <dbReference type="Proteomes" id="UP000317422"/>
    </source>
</evidence>
<comment type="caution">
    <text evidence="5">The sequence shown here is derived from an EMBL/GenBank/DDBJ whole genome shotgun (WGS) entry which is preliminary data.</text>
</comment>
<keyword evidence="4" id="KW-0732">Signal</keyword>
<feature type="signal peptide" evidence="4">
    <location>
        <begin position="1"/>
        <end position="30"/>
    </location>
</feature>
<organism evidence="5 6">
    <name type="scientific">Haloactinospora alba</name>
    <dbReference type="NCBI Taxonomy" id="405555"/>
    <lineage>
        <taxon>Bacteria</taxon>
        <taxon>Bacillati</taxon>
        <taxon>Actinomycetota</taxon>
        <taxon>Actinomycetes</taxon>
        <taxon>Streptosporangiales</taxon>
        <taxon>Nocardiopsidaceae</taxon>
        <taxon>Haloactinospora</taxon>
    </lineage>
</organism>
<dbReference type="InterPro" id="IPR000667">
    <property type="entry name" value="Peptidase_S13"/>
</dbReference>
<comment type="similarity">
    <text evidence="1">Belongs to the peptidase S13 family.</text>
</comment>
<dbReference type="NCBIfam" id="TIGR00666">
    <property type="entry name" value="PBP4"/>
    <property type="match status" value="1"/>
</dbReference>
<dbReference type="AlphaFoldDB" id="A0A543NL71"/>
<sequence length="528" mass="55587">MPDHPRPRTIALPVITAAALLTASASPAAAATGTADGVTDLRSDLDAILEDPALEEAVSGVVVRSLREDDTLYQRRSGKPLTPASNTKLLTSAAAMEVLGPDHTFDTTVTAERSPDDGLVRGDIHLVGTGDPSLTREAFADLASDVADSGVTEVSGDLVADDTWFDSRRLAPDWEAADEPYYYAAQISALTVAANDDLDTGVVTATASPGPAEGTPVEVELAPHTRNLTLRNTARTGPPSGDRSLDITRPSGGNTFTASGELPAGGDRFSTLRTVHEPTEHAAHLFAEELEREGVTVDGGVERGTRPAETTELAQRESAPLRELLTPFLKLSNNGHAEILTKTMGREAAGEGSWEAGLPVIESALWRLGVPPSGVKLHDGSGLSRTNRLPAATTVHLLEELREEPWFDTWREALPLAGDNDRMTGGTLTNRMRDTPAAGNVRAKTGTLTGVSALSGYVTGADGEPLVFAVLNNQVPSSAARDAQDAIAVRLATFTRDEPTPGPDTASERAPVPRQPQDGLECTWAGTC</sequence>
<feature type="region of interest" description="Disordered" evidence="3">
    <location>
        <begin position="495"/>
        <end position="528"/>
    </location>
</feature>
<dbReference type="PANTHER" id="PTHR30023">
    <property type="entry name" value="D-ALANYL-D-ALANINE CARBOXYPEPTIDASE"/>
    <property type="match status" value="1"/>
</dbReference>
<dbReference type="GO" id="GO:0000270">
    <property type="term" value="P:peptidoglycan metabolic process"/>
    <property type="evidence" value="ECO:0007669"/>
    <property type="project" value="TreeGrafter"/>
</dbReference>
<evidence type="ECO:0000256" key="4">
    <source>
        <dbReference type="SAM" id="SignalP"/>
    </source>
</evidence>
<evidence type="ECO:0000313" key="5">
    <source>
        <dbReference type="EMBL" id="TQN32571.1"/>
    </source>
</evidence>
<reference evidence="5 6" key="1">
    <citation type="submission" date="2019-06" db="EMBL/GenBank/DDBJ databases">
        <title>Sequencing the genomes of 1000 actinobacteria strains.</title>
        <authorList>
            <person name="Klenk H.-P."/>
        </authorList>
    </citation>
    <scope>NUCLEOTIDE SEQUENCE [LARGE SCALE GENOMIC DNA]</scope>
    <source>
        <strain evidence="5 6">DSM 45015</strain>
    </source>
</reference>
<dbReference type="Gene3D" id="3.50.80.20">
    <property type="entry name" value="D-Ala-D-Ala carboxypeptidase C, peptidase S13"/>
    <property type="match status" value="1"/>
</dbReference>
<evidence type="ECO:0000256" key="1">
    <source>
        <dbReference type="ARBA" id="ARBA00006096"/>
    </source>
</evidence>
<dbReference type="Gene3D" id="3.40.710.10">
    <property type="entry name" value="DD-peptidase/beta-lactamase superfamily"/>
    <property type="match status" value="2"/>
</dbReference>
<keyword evidence="5" id="KW-0121">Carboxypeptidase</keyword>
<dbReference type="PRINTS" id="PR00922">
    <property type="entry name" value="DADACBPTASE3"/>
</dbReference>
<dbReference type="Pfam" id="PF02113">
    <property type="entry name" value="Peptidase_S13"/>
    <property type="match status" value="1"/>
</dbReference>
<gene>
    <name evidence="5" type="ORF">FHX37_2546</name>
</gene>
<protein>
    <submittedName>
        <fullName evidence="5">D-alanyl-D-alanine carboxypeptidase/D-alanyl-D-alanine-endopeptidase (Penicillin-binding protein 4)</fullName>
    </submittedName>
</protein>
<accession>A0A543NL71</accession>
<proteinExistence type="inferred from homology"/>
<keyword evidence="2" id="KW-0378">Hydrolase</keyword>
<dbReference type="GO" id="GO:0006508">
    <property type="term" value="P:proteolysis"/>
    <property type="evidence" value="ECO:0007669"/>
    <property type="project" value="InterPro"/>
</dbReference>
<dbReference type="PANTHER" id="PTHR30023:SF0">
    <property type="entry name" value="PENICILLIN-SENSITIVE CARBOXYPEPTIDASE A"/>
    <property type="match status" value="1"/>
</dbReference>
<dbReference type="Proteomes" id="UP000317422">
    <property type="component" value="Unassembled WGS sequence"/>
</dbReference>
<dbReference type="GO" id="GO:0004185">
    <property type="term" value="F:serine-type carboxypeptidase activity"/>
    <property type="evidence" value="ECO:0007669"/>
    <property type="project" value="InterPro"/>
</dbReference>
<keyword evidence="6" id="KW-1185">Reference proteome</keyword>
<dbReference type="SUPFAM" id="SSF56601">
    <property type="entry name" value="beta-lactamase/transpeptidase-like"/>
    <property type="match status" value="1"/>
</dbReference>
<keyword evidence="5" id="KW-0645">Protease</keyword>
<name>A0A543NL71_9ACTN</name>
<evidence type="ECO:0000256" key="3">
    <source>
        <dbReference type="SAM" id="MobiDB-lite"/>
    </source>
</evidence>
<feature type="chain" id="PRO_5021998863" evidence="4">
    <location>
        <begin position="31"/>
        <end position="528"/>
    </location>
</feature>
<feature type="region of interest" description="Disordered" evidence="3">
    <location>
        <begin position="231"/>
        <end position="265"/>
    </location>
</feature>
<dbReference type="InterPro" id="IPR012338">
    <property type="entry name" value="Beta-lactam/transpept-like"/>
</dbReference>
<dbReference type="EMBL" id="VFQC01000001">
    <property type="protein sequence ID" value="TQN32571.1"/>
    <property type="molecule type" value="Genomic_DNA"/>
</dbReference>